<dbReference type="Proteomes" id="UP000314294">
    <property type="component" value="Unassembled WGS sequence"/>
</dbReference>
<sequence>MESSRDGLKAALRDCYSRGHVRPRPGRGMRDADGWSAGSETEATPPLTRRAEPLGRKPETLFRRK</sequence>
<protein>
    <submittedName>
        <fullName evidence="2">Uncharacterized protein</fullName>
    </submittedName>
</protein>
<gene>
    <name evidence="2" type="ORF">EYF80_056071</name>
</gene>
<feature type="compositionally biased region" description="Basic and acidic residues" evidence="1">
    <location>
        <begin position="49"/>
        <end position="65"/>
    </location>
</feature>
<keyword evidence="3" id="KW-1185">Reference proteome</keyword>
<organism evidence="2 3">
    <name type="scientific">Liparis tanakae</name>
    <name type="common">Tanaka's snailfish</name>
    <dbReference type="NCBI Taxonomy" id="230148"/>
    <lineage>
        <taxon>Eukaryota</taxon>
        <taxon>Metazoa</taxon>
        <taxon>Chordata</taxon>
        <taxon>Craniata</taxon>
        <taxon>Vertebrata</taxon>
        <taxon>Euteleostomi</taxon>
        <taxon>Actinopterygii</taxon>
        <taxon>Neopterygii</taxon>
        <taxon>Teleostei</taxon>
        <taxon>Neoteleostei</taxon>
        <taxon>Acanthomorphata</taxon>
        <taxon>Eupercaria</taxon>
        <taxon>Perciformes</taxon>
        <taxon>Cottioidei</taxon>
        <taxon>Cottales</taxon>
        <taxon>Liparidae</taxon>
        <taxon>Liparis</taxon>
    </lineage>
</organism>
<accession>A0A4Z2EY40</accession>
<evidence type="ECO:0000313" key="2">
    <source>
        <dbReference type="EMBL" id="TNN33769.1"/>
    </source>
</evidence>
<dbReference type="AlphaFoldDB" id="A0A4Z2EY40"/>
<proteinExistence type="predicted"/>
<evidence type="ECO:0000256" key="1">
    <source>
        <dbReference type="SAM" id="MobiDB-lite"/>
    </source>
</evidence>
<reference evidence="2 3" key="1">
    <citation type="submission" date="2019-03" db="EMBL/GenBank/DDBJ databases">
        <title>First draft genome of Liparis tanakae, snailfish: a comprehensive survey of snailfish specific genes.</title>
        <authorList>
            <person name="Kim W."/>
            <person name="Song I."/>
            <person name="Jeong J.-H."/>
            <person name="Kim D."/>
            <person name="Kim S."/>
            <person name="Ryu S."/>
            <person name="Song J.Y."/>
            <person name="Lee S.K."/>
        </authorList>
    </citation>
    <scope>NUCLEOTIDE SEQUENCE [LARGE SCALE GENOMIC DNA]</scope>
    <source>
        <tissue evidence="2">Muscle</tissue>
    </source>
</reference>
<comment type="caution">
    <text evidence="2">The sequence shown here is derived from an EMBL/GenBank/DDBJ whole genome shotgun (WGS) entry which is preliminary data.</text>
</comment>
<feature type="region of interest" description="Disordered" evidence="1">
    <location>
        <begin position="17"/>
        <end position="65"/>
    </location>
</feature>
<dbReference type="EMBL" id="SRLO01002139">
    <property type="protein sequence ID" value="TNN33769.1"/>
    <property type="molecule type" value="Genomic_DNA"/>
</dbReference>
<evidence type="ECO:0000313" key="3">
    <source>
        <dbReference type="Proteomes" id="UP000314294"/>
    </source>
</evidence>
<name>A0A4Z2EY40_9TELE</name>